<feature type="region of interest" description="Disordered" evidence="1">
    <location>
        <begin position="58"/>
        <end position="104"/>
    </location>
</feature>
<accession>A0A6B0R240</accession>
<evidence type="ECO:0000256" key="1">
    <source>
        <dbReference type="SAM" id="MobiDB-lite"/>
    </source>
</evidence>
<gene>
    <name evidence="2" type="ORF">E5288_WYG009618</name>
</gene>
<comment type="caution">
    <text evidence="2">The sequence shown here is derived from an EMBL/GenBank/DDBJ whole genome shotgun (WGS) entry which is preliminary data.</text>
</comment>
<feature type="compositionally biased region" description="Basic and acidic residues" evidence="1">
    <location>
        <begin position="63"/>
        <end position="83"/>
    </location>
</feature>
<evidence type="ECO:0000313" key="3">
    <source>
        <dbReference type="Proteomes" id="UP000322234"/>
    </source>
</evidence>
<dbReference type="AlphaFoldDB" id="A0A6B0R240"/>
<dbReference type="Proteomes" id="UP000322234">
    <property type="component" value="Unassembled WGS sequence"/>
</dbReference>
<sequence length="113" mass="12036">MKALGSSGLSGVQKEEGGQPFSKTTQSFKQARGLSAKQQPSVPRLNLWSLYVNRSIDSCNGDLGRDRGKTEHNQTRKGEDKAELSPPPTPLLSPGDTGQTCSGGGTFCIRSLD</sequence>
<dbReference type="EMBL" id="VBQZ03000013">
    <property type="protein sequence ID" value="MXQ82566.1"/>
    <property type="molecule type" value="Genomic_DNA"/>
</dbReference>
<feature type="region of interest" description="Disordered" evidence="1">
    <location>
        <begin position="1"/>
        <end position="40"/>
    </location>
</feature>
<keyword evidence="3" id="KW-1185">Reference proteome</keyword>
<name>A0A6B0R240_9CETA</name>
<evidence type="ECO:0000313" key="2">
    <source>
        <dbReference type="EMBL" id="MXQ82566.1"/>
    </source>
</evidence>
<reference evidence="2" key="1">
    <citation type="submission" date="2019-10" db="EMBL/GenBank/DDBJ databases">
        <title>The sequence and de novo assembly of the wild yak genome.</title>
        <authorList>
            <person name="Liu Y."/>
        </authorList>
    </citation>
    <scope>NUCLEOTIDE SEQUENCE [LARGE SCALE GENOMIC DNA]</scope>
    <source>
        <strain evidence="2">WY2019</strain>
    </source>
</reference>
<protein>
    <submittedName>
        <fullName evidence="2">Uncharacterized protein</fullName>
    </submittedName>
</protein>
<proteinExistence type="predicted"/>
<organism evidence="2 3">
    <name type="scientific">Bos mutus</name>
    <name type="common">wild yak</name>
    <dbReference type="NCBI Taxonomy" id="72004"/>
    <lineage>
        <taxon>Eukaryota</taxon>
        <taxon>Metazoa</taxon>
        <taxon>Chordata</taxon>
        <taxon>Craniata</taxon>
        <taxon>Vertebrata</taxon>
        <taxon>Euteleostomi</taxon>
        <taxon>Mammalia</taxon>
        <taxon>Eutheria</taxon>
        <taxon>Laurasiatheria</taxon>
        <taxon>Artiodactyla</taxon>
        <taxon>Ruminantia</taxon>
        <taxon>Pecora</taxon>
        <taxon>Bovidae</taxon>
        <taxon>Bovinae</taxon>
        <taxon>Bos</taxon>
    </lineage>
</organism>